<feature type="region of interest" description="Disordered" evidence="1">
    <location>
        <begin position="50"/>
        <end position="88"/>
    </location>
</feature>
<feature type="compositionally biased region" description="Low complexity" evidence="1">
    <location>
        <begin position="50"/>
        <end position="66"/>
    </location>
</feature>
<evidence type="ECO:0000256" key="1">
    <source>
        <dbReference type="SAM" id="MobiDB-lite"/>
    </source>
</evidence>
<sequence>MQSCQTRSGRMTAGDLLISADDMLSGLPRSFDGDSGTLCPVSVPVMANGASSTSRGSIASSAGTTALLDDPPGEPGAHPGAPFSPPSGLAGPPVVLAAAAAAAAAPGAAARCASSRCFIVSSRTGGCSRMSIAVMTVLSPCTKNVNENEA</sequence>
<proteinExistence type="predicted"/>
<evidence type="ECO:0000313" key="2">
    <source>
        <dbReference type="EnsemblMetazoa" id="ACOM039753-PA.1"/>
    </source>
</evidence>
<dbReference type="Proteomes" id="UP000075882">
    <property type="component" value="Unassembled WGS sequence"/>
</dbReference>
<protein>
    <submittedName>
        <fullName evidence="2">Uncharacterized protein</fullName>
    </submittedName>
</protein>
<accession>A0A8W7PYB3</accession>
<organism evidence="2">
    <name type="scientific">Anopheles coluzzii</name>
    <name type="common">African malaria mosquito</name>
    <dbReference type="NCBI Taxonomy" id="1518534"/>
    <lineage>
        <taxon>Eukaryota</taxon>
        <taxon>Metazoa</taxon>
        <taxon>Ecdysozoa</taxon>
        <taxon>Arthropoda</taxon>
        <taxon>Hexapoda</taxon>
        <taxon>Insecta</taxon>
        <taxon>Pterygota</taxon>
        <taxon>Neoptera</taxon>
        <taxon>Endopterygota</taxon>
        <taxon>Diptera</taxon>
        <taxon>Nematocera</taxon>
        <taxon>Culicoidea</taxon>
        <taxon>Culicidae</taxon>
        <taxon>Anophelinae</taxon>
        <taxon>Anopheles</taxon>
    </lineage>
</organism>
<dbReference type="AlphaFoldDB" id="A0A8W7PYB3"/>
<reference evidence="2" key="1">
    <citation type="submission" date="2022-08" db="UniProtKB">
        <authorList>
            <consortium name="EnsemblMetazoa"/>
        </authorList>
    </citation>
    <scope>IDENTIFICATION</scope>
</reference>
<dbReference type="EnsemblMetazoa" id="ACOM039753-RA">
    <property type="protein sequence ID" value="ACOM039753-PA.1"/>
    <property type="gene ID" value="ACOM039753"/>
</dbReference>
<name>A0A8W7PYB3_ANOCL</name>